<reference evidence="16 17" key="1">
    <citation type="submission" date="2020-03" db="EMBL/GenBank/DDBJ databases">
        <title>Draft Genome Sequence of Cudoniella acicularis.</title>
        <authorList>
            <person name="Buettner E."/>
            <person name="Kellner H."/>
        </authorList>
    </citation>
    <scope>NUCLEOTIDE SEQUENCE [LARGE SCALE GENOMIC DNA]</scope>
    <source>
        <strain evidence="16 17">DSM 108380</strain>
    </source>
</reference>
<evidence type="ECO:0000256" key="2">
    <source>
        <dbReference type="ARBA" id="ARBA00004922"/>
    </source>
</evidence>
<evidence type="ECO:0000313" key="16">
    <source>
        <dbReference type="EMBL" id="KAF4625159.1"/>
    </source>
</evidence>
<evidence type="ECO:0000256" key="9">
    <source>
        <dbReference type="ARBA" id="ARBA00022989"/>
    </source>
</evidence>
<comment type="caution">
    <text evidence="16">The sequence shown here is derived from an EMBL/GenBank/DDBJ whole genome shotgun (WGS) entry which is preliminary data.</text>
</comment>
<comment type="function">
    <text evidence="13">Involved in cytoskeletal rearrangements required for phagocytosis of apoptotic cells and cell motility. Acts in association with DOCK1 and CRK. Was initially proposed to be required in complex with DOCK1 to activate Rac Rho small GTPases. May enhance the guanine nucleotide exchange factor (GEF) activity of DOCK1.</text>
</comment>
<dbReference type="GO" id="GO:0000026">
    <property type="term" value="F:alpha-1,2-mannosyltransferase activity"/>
    <property type="evidence" value="ECO:0007669"/>
    <property type="project" value="TreeGrafter"/>
</dbReference>
<dbReference type="Pfam" id="PF11051">
    <property type="entry name" value="Mannosyl_trans3"/>
    <property type="match status" value="1"/>
</dbReference>
<evidence type="ECO:0000256" key="1">
    <source>
        <dbReference type="ARBA" id="ARBA00004323"/>
    </source>
</evidence>
<keyword evidence="9" id="KW-1133">Transmembrane helix</keyword>
<dbReference type="InterPro" id="IPR001849">
    <property type="entry name" value="PH_domain"/>
</dbReference>
<evidence type="ECO:0000256" key="3">
    <source>
        <dbReference type="ARBA" id="ARBA00009105"/>
    </source>
</evidence>
<keyword evidence="5" id="KW-0812">Transmembrane</keyword>
<keyword evidence="8" id="KW-0735">Signal-anchor</keyword>
<keyword evidence="12" id="KW-0472">Membrane</keyword>
<dbReference type="SUPFAM" id="SSF53448">
    <property type="entry name" value="Nucleotide-diphospho-sugar transferases"/>
    <property type="match status" value="1"/>
</dbReference>
<dbReference type="InterPro" id="IPR024574">
    <property type="entry name" value="ELMO_ARM"/>
</dbReference>
<evidence type="ECO:0000256" key="11">
    <source>
        <dbReference type="ARBA" id="ARBA00023036"/>
    </source>
</evidence>
<feature type="region of interest" description="Disordered" evidence="14">
    <location>
        <begin position="260"/>
        <end position="300"/>
    </location>
</feature>
<evidence type="ECO:0000313" key="17">
    <source>
        <dbReference type="Proteomes" id="UP000566819"/>
    </source>
</evidence>
<dbReference type="InterPro" id="IPR011989">
    <property type="entry name" value="ARM-like"/>
</dbReference>
<accession>A0A8H4R7P9</accession>
<dbReference type="Gene3D" id="1.25.10.10">
    <property type="entry name" value="Leucine-rich Repeat Variant"/>
    <property type="match status" value="1"/>
</dbReference>
<evidence type="ECO:0000256" key="5">
    <source>
        <dbReference type="ARBA" id="ARBA00022692"/>
    </source>
</evidence>
<evidence type="ECO:0000256" key="4">
    <source>
        <dbReference type="ARBA" id="ARBA00022679"/>
    </source>
</evidence>
<dbReference type="PROSITE" id="PS51335">
    <property type="entry name" value="ELMO"/>
    <property type="match status" value="1"/>
</dbReference>
<dbReference type="Pfam" id="PF04727">
    <property type="entry name" value="ELMO_CED12"/>
    <property type="match status" value="1"/>
</dbReference>
<dbReference type="GO" id="GO:0017124">
    <property type="term" value="F:SH3 domain binding"/>
    <property type="evidence" value="ECO:0007669"/>
    <property type="project" value="UniProtKB-KW"/>
</dbReference>
<dbReference type="Gene3D" id="3.90.550.10">
    <property type="entry name" value="Spore Coat Polysaccharide Biosynthesis Protein SpsA, Chain A"/>
    <property type="match status" value="1"/>
</dbReference>
<protein>
    <recommendedName>
        <fullName evidence="15">ELMO domain-containing protein</fullName>
    </recommendedName>
</protein>
<evidence type="ECO:0000256" key="12">
    <source>
        <dbReference type="ARBA" id="ARBA00023136"/>
    </source>
</evidence>
<keyword evidence="17" id="KW-1185">Reference proteome</keyword>
<dbReference type="InterPro" id="IPR011993">
    <property type="entry name" value="PH-like_dom_sf"/>
</dbReference>
<dbReference type="EMBL" id="JAAMPI010001450">
    <property type="protein sequence ID" value="KAF4625159.1"/>
    <property type="molecule type" value="Genomic_DNA"/>
</dbReference>
<dbReference type="Proteomes" id="UP000566819">
    <property type="component" value="Unassembled WGS sequence"/>
</dbReference>
<gene>
    <name evidence="16" type="ORF">G7Y89_g13010</name>
</gene>
<feature type="region of interest" description="Disordered" evidence="14">
    <location>
        <begin position="1130"/>
        <end position="1172"/>
    </location>
</feature>
<feature type="compositionally biased region" description="Polar residues" evidence="14">
    <location>
        <begin position="1134"/>
        <end position="1148"/>
    </location>
</feature>
<feature type="compositionally biased region" description="Basic and acidic residues" evidence="14">
    <location>
        <begin position="269"/>
        <end position="282"/>
    </location>
</feature>
<sequence>MDQADIPALLSRLSSDEDALRKMAVFKLQSSINDPAFADLFISSGGLNILRRLIMTTGGNTLAYSLQSLTRLLEVDMGWEIFESAGSGELVERVVELIVTHPLVNILRGAMSILVAIVSHSQSSRGAAQRTPGAFGFRALKPAVAVYPQFFEMVVSQLNSADHALCANALMLLNALMRDAISNEKDGPVKSTGTVEEWPKFIKRLQDLGVIKAVYILMQSSALQDLAHPLLEFQALTKVLLKKWRDVKVDLERPEHRRALKGLHLASAPEKKDHTNGTRAEELADSNTRKGSRRHNPEKWRRLGFETESPAWEFDPTGFLGMMDLTDYVRKQEDGFQKLLLEQSSRPLHERCPVARASLACTIILYEHFEVEKSDVEDAKSYLIMEGMKNYDKIFRPLLLQWSRLHTASLQAFFRVWKATGAEQEDFDKVAELIRILIEQVVGQASRTKDVQEVEEELSEFEYARLRELQMELLELTFEDEWGQHLHQVRDELKHEALQFVKEQRIRCLLQGAWFPRSLQQKTSEDGYQRNGKSLTITWRYVRLSHNRRFLHYSDFNVQKPLEPQLDQLHEKIDLSTISSVISNVSASNDDTSSISSTSTLKTPSNVQKSTTKITINSFVGAAENKSSRNDPTERAILTLMPPTHSLASEWLDGLLMLLNQAPITAETNKLVGLVSEYGLKIRLLNVRLDDGYAGEPGAGVVPSREGLDEDYFYEYSYSTKGEYVSGKGDRESLLGNWKSTEIWRFANVKGYGDVVGENGEGSEGNRRFWAQFAPLLAAGAPKIPEPQLKQKATAGIRPKNPPFYQEKLQDLVVMNQSDIEGLGRVHSWFISQIQAQPPTLEYTKSTRGIVTSAGGAYFPPLLVSLRMLRRTGCTLPVEIFLTTPTEWEPVLCTTILPLLNARCIVLSTLLSSSSLLPFSFTHYQLKIFSILFSNFQHVLFLDADNFPLEDPDILFEREPYERKREDGGGGMVLWPDYWTPTPSPIFPSLSTFSPYTTPFNSSLLLNRPTIEAGQILINKETHAKTLLLAAYYNAYGPGLFYRLSSQGGPGEGDKETFAMAALMLNESFYTVNELPHPLGIRGDGAAVLQADPWLDYLQTHPNPNFHPFSPPFSPYLKPKSNRTIKRKIRPRAENTTITSRYRNNHQTPLHPRLLAPKTKRHAQLPLKKTMG</sequence>
<dbReference type="GO" id="GO:0046354">
    <property type="term" value="P:mannan biosynthetic process"/>
    <property type="evidence" value="ECO:0007669"/>
    <property type="project" value="TreeGrafter"/>
</dbReference>
<dbReference type="InterPro" id="IPR022751">
    <property type="entry name" value="Alpha_mannosyltransferase"/>
</dbReference>
<dbReference type="SUPFAM" id="SSF48371">
    <property type="entry name" value="ARM repeat"/>
    <property type="match status" value="1"/>
</dbReference>
<keyword evidence="10" id="KW-0333">Golgi apparatus</keyword>
<evidence type="ECO:0000259" key="15">
    <source>
        <dbReference type="PROSITE" id="PS51335"/>
    </source>
</evidence>
<keyword evidence="4" id="KW-0808">Transferase</keyword>
<organism evidence="16 17">
    <name type="scientific">Cudoniella acicularis</name>
    <dbReference type="NCBI Taxonomy" id="354080"/>
    <lineage>
        <taxon>Eukaryota</taxon>
        <taxon>Fungi</taxon>
        <taxon>Dikarya</taxon>
        <taxon>Ascomycota</taxon>
        <taxon>Pezizomycotina</taxon>
        <taxon>Leotiomycetes</taxon>
        <taxon>Helotiales</taxon>
        <taxon>Tricladiaceae</taxon>
        <taxon>Cudoniella</taxon>
    </lineage>
</organism>
<evidence type="ECO:0000256" key="14">
    <source>
        <dbReference type="SAM" id="MobiDB-lite"/>
    </source>
</evidence>
<evidence type="ECO:0000256" key="6">
    <source>
        <dbReference type="ARBA" id="ARBA00022703"/>
    </source>
</evidence>
<dbReference type="InterPro" id="IPR006816">
    <property type="entry name" value="ELMO_dom"/>
</dbReference>
<dbReference type="PANTHER" id="PTHR31646">
    <property type="entry name" value="ALPHA-1,2-MANNOSYLTRANSFERASE MNN2"/>
    <property type="match status" value="1"/>
</dbReference>
<evidence type="ECO:0000256" key="7">
    <source>
        <dbReference type="ARBA" id="ARBA00022907"/>
    </source>
</evidence>
<feature type="region of interest" description="Disordered" evidence="14">
    <location>
        <begin position="587"/>
        <end position="607"/>
    </location>
</feature>
<proteinExistence type="inferred from homology"/>
<feature type="domain" description="ELMO" evidence="15">
    <location>
        <begin position="255"/>
        <end position="442"/>
    </location>
</feature>
<keyword evidence="11" id="KW-0729">SH3-binding</keyword>
<dbReference type="Pfam" id="PF11841">
    <property type="entry name" value="ELMO_ARM"/>
    <property type="match status" value="1"/>
</dbReference>
<comment type="similarity">
    <text evidence="3">Belongs to the MNN1/MNT family.</text>
</comment>
<keyword evidence="7" id="KW-0581">Phagocytosis</keyword>
<evidence type="ECO:0000256" key="10">
    <source>
        <dbReference type="ARBA" id="ARBA00023034"/>
    </source>
</evidence>
<dbReference type="InterPro" id="IPR016024">
    <property type="entry name" value="ARM-type_fold"/>
</dbReference>
<dbReference type="GO" id="GO:0006915">
    <property type="term" value="P:apoptotic process"/>
    <property type="evidence" value="ECO:0007669"/>
    <property type="project" value="UniProtKB-KW"/>
</dbReference>
<evidence type="ECO:0000256" key="8">
    <source>
        <dbReference type="ARBA" id="ARBA00022968"/>
    </source>
</evidence>
<dbReference type="AlphaFoldDB" id="A0A8H4R7P9"/>
<comment type="subcellular location">
    <subcellularLocation>
        <location evidence="1">Golgi apparatus membrane</location>
        <topology evidence="1">Single-pass type II membrane protein</topology>
    </subcellularLocation>
</comment>
<dbReference type="PANTHER" id="PTHR31646:SF1">
    <property type="entry name" value="ALPHA-1,2-MANNOSYLTRANSFERASE MNN2"/>
    <property type="match status" value="1"/>
</dbReference>
<name>A0A8H4R7P9_9HELO</name>
<dbReference type="GO" id="GO:0000139">
    <property type="term" value="C:Golgi membrane"/>
    <property type="evidence" value="ECO:0007669"/>
    <property type="project" value="UniProtKB-SubCell"/>
</dbReference>
<dbReference type="Pfam" id="PF16457">
    <property type="entry name" value="PH_12"/>
    <property type="match status" value="1"/>
</dbReference>
<keyword evidence="6" id="KW-0053">Apoptosis</keyword>
<dbReference type="OrthoDB" id="28413at2759"/>
<dbReference type="InterPro" id="IPR029044">
    <property type="entry name" value="Nucleotide-diphossugar_trans"/>
</dbReference>
<evidence type="ECO:0000256" key="13">
    <source>
        <dbReference type="ARBA" id="ARBA00024863"/>
    </source>
</evidence>
<feature type="compositionally biased region" description="Low complexity" evidence="14">
    <location>
        <begin position="587"/>
        <end position="605"/>
    </location>
</feature>
<dbReference type="Gene3D" id="2.30.29.30">
    <property type="entry name" value="Pleckstrin-homology domain (PH domain)/Phosphotyrosine-binding domain (PTB)"/>
    <property type="match status" value="1"/>
</dbReference>
<comment type="pathway">
    <text evidence="2">Protein modification; protein glycosylation.</text>
</comment>